<dbReference type="PANTHER" id="PTHR23011:SF28">
    <property type="entry name" value="CYCLIC NUCLEOTIDE-BINDING DOMAIN CONTAINING PROTEIN"/>
    <property type="match status" value="1"/>
</dbReference>
<dbReference type="EMBL" id="UYJE01009009">
    <property type="protein sequence ID" value="VDI69157.1"/>
    <property type="molecule type" value="Genomic_DNA"/>
</dbReference>
<dbReference type="CDD" id="cd00038">
    <property type="entry name" value="CAP_ED"/>
    <property type="match status" value="1"/>
</dbReference>
<name>A0A8B6GUL5_MYTGA</name>
<comment type="caution">
    <text evidence="3">The sequence shown here is derived from an EMBL/GenBank/DDBJ whole genome shotgun (WGS) entry which is preliminary data.</text>
</comment>
<feature type="domain" description="Cyclic nucleotide-binding" evidence="2">
    <location>
        <begin position="230"/>
        <end position="335"/>
    </location>
</feature>
<feature type="compositionally biased region" description="Polar residues" evidence="1">
    <location>
        <begin position="12"/>
        <end position="23"/>
    </location>
</feature>
<evidence type="ECO:0000259" key="2">
    <source>
        <dbReference type="PROSITE" id="PS50042"/>
    </source>
</evidence>
<keyword evidence="4" id="KW-1185">Reference proteome</keyword>
<evidence type="ECO:0000313" key="4">
    <source>
        <dbReference type="Proteomes" id="UP000596742"/>
    </source>
</evidence>
<dbReference type="PROSITE" id="PS50042">
    <property type="entry name" value="CNMP_BINDING_3"/>
    <property type="match status" value="1"/>
</dbReference>
<evidence type="ECO:0000313" key="3">
    <source>
        <dbReference type="EMBL" id="VDI69157.1"/>
    </source>
</evidence>
<reference evidence="3" key="1">
    <citation type="submission" date="2018-11" db="EMBL/GenBank/DDBJ databases">
        <authorList>
            <person name="Alioto T."/>
            <person name="Alioto T."/>
        </authorList>
    </citation>
    <scope>NUCLEOTIDE SEQUENCE</scope>
</reference>
<sequence>MEILITAPKPGSSASSKRVQFSRSKTEIDLPSKDEYPRRTKSATRLSSRRSRRLFSEGAVTSTLTDTGSSPRQQMMLRRVLRSRDSRRSNKDDGKFPSPTTDYRRLGSVRSYESSISIARKERDAKLRFKLKLWTHALVYFQKLHKKIIRNNQELEAFKKQMDFTEGNFVSSEDSTSKIHMGLDVDRFKPVTQIRMSKEAKRILLKDPELRTPEEIKHVRTDLMVTKTESIQTLPEDCQLRLAKNVGLESLEAKRFIIKEGYSAEYCYLIIVGSVIRAWLDEGAIRATSDDKPLKEGQMFGESEMKSSSPRKASYISASYTEILRVSAEDYHDIFLAGEKVGKDDVLLLKQIEVFNGWDLENIAGNSEKIKRKYFPNNWMVKENESEYNDPGIRNKALDSRQFEWIYIVKTGSITVMTILDKIKPTINQTTGNYSEEAHTGDGYLAFLTKGAEYDRFSAYNSTKCLSRPLSANNSYTTNFDVKSAPLLHRLHHLLRPKSTENGERFISTPESLKGKHIPTSAISSKLVSIPKKRRQSCHRRDQSTPTPTPEIHRDDSSLAEDRIDSSIRDPFDSRFEKTSSNLTDDERRLSSSRKKHVTIEPRDFGHKETEDGTVICKIKTLTKGDVFGLEYIVFDEMDEKNQPGFILKSNGSECLMIHKKVYKDITKNDFDLKEKLRSVVSPFPEEDNLKENLLIRTNWELHKDILLDNIMSEKARLKPQKHGQKFASIRLK</sequence>
<dbReference type="InterPro" id="IPR014710">
    <property type="entry name" value="RmlC-like_jellyroll"/>
</dbReference>
<dbReference type="OrthoDB" id="6075996at2759"/>
<feature type="region of interest" description="Disordered" evidence="1">
    <location>
        <begin position="502"/>
        <end position="595"/>
    </location>
</feature>
<dbReference type="Pfam" id="PF00027">
    <property type="entry name" value="cNMP_binding"/>
    <property type="match status" value="1"/>
</dbReference>
<feature type="compositionally biased region" description="Basic and acidic residues" evidence="1">
    <location>
        <begin position="82"/>
        <end position="95"/>
    </location>
</feature>
<dbReference type="AlphaFoldDB" id="A0A8B6GUL5"/>
<feature type="compositionally biased region" description="Basic and acidic residues" evidence="1">
    <location>
        <begin position="24"/>
        <end position="38"/>
    </location>
</feature>
<dbReference type="Proteomes" id="UP000596742">
    <property type="component" value="Unassembled WGS sequence"/>
</dbReference>
<protein>
    <recommendedName>
        <fullName evidence="2">Cyclic nucleotide-binding domain-containing protein</fullName>
    </recommendedName>
</protein>
<dbReference type="InterPro" id="IPR000595">
    <property type="entry name" value="cNMP-bd_dom"/>
</dbReference>
<accession>A0A8B6GUL5</accession>
<evidence type="ECO:0000256" key="1">
    <source>
        <dbReference type="SAM" id="MobiDB-lite"/>
    </source>
</evidence>
<feature type="compositionally biased region" description="Basic and acidic residues" evidence="1">
    <location>
        <begin position="551"/>
        <end position="578"/>
    </location>
</feature>
<feature type="region of interest" description="Disordered" evidence="1">
    <location>
        <begin position="1"/>
        <end position="52"/>
    </location>
</feature>
<dbReference type="PANTHER" id="PTHR23011">
    <property type="entry name" value="CYCLIC NUCLEOTIDE-BINDING DOMAIN CONTAINING PROTEIN"/>
    <property type="match status" value="1"/>
</dbReference>
<dbReference type="InterPro" id="IPR018490">
    <property type="entry name" value="cNMP-bd_dom_sf"/>
</dbReference>
<dbReference type="SUPFAM" id="SSF51206">
    <property type="entry name" value="cAMP-binding domain-like"/>
    <property type="match status" value="1"/>
</dbReference>
<organism evidence="3 4">
    <name type="scientific">Mytilus galloprovincialis</name>
    <name type="common">Mediterranean mussel</name>
    <dbReference type="NCBI Taxonomy" id="29158"/>
    <lineage>
        <taxon>Eukaryota</taxon>
        <taxon>Metazoa</taxon>
        <taxon>Spiralia</taxon>
        <taxon>Lophotrochozoa</taxon>
        <taxon>Mollusca</taxon>
        <taxon>Bivalvia</taxon>
        <taxon>Autobranchia</taxon>
        <taxon>Pteriomorphia</taxon>
        <taxon>Mytilida</taxon>
        <taxon>Mytiloidea</taxon>
        <taxon>Mytilidae</taxon>
        <taxon>Mytilinae</taxon>
        <taxon>Mytilus</taxon>
    </lineage>
</organism>
<feature type="region of interest" description="Disordered" evidence="1">
    <location>
        <begin position="81"/>
        <end position="103"/>
    </location>
</feature>
<dbReference type="Gene3D" id="2.60.120.10">
    <property type="entry name" value="Jelly Rolls"/>
    <property type="match status" value="1"/>
</dbReference>
<proteinExistence type="predicted"/>
<gene>
    <name evidence="3" type="ORF">MGAL_10B006062</name>
</gene>
<feature type="compositionally biased region" description="Basic residues" evidence="1">
    <location>
        <begin position="39"/>
        <end position="52"/>
    </location>
</feature>